<dbReference type="NCBIfam" id="NF008313">
    <property type="entry name" value="PRK11101.1"/>
    <property type="match status" value="1"/>
</dbReference>
<evidence type="ECO:0000313" key="8">
    <source>
        <dbReference type="Proteomes" id="UP001597108"/>
    </source>
</evidence>
<comment type="similarity">
    <text evidence="2">Belongs to the FAD-dependent glycerol-3-phosphate dehydrogenase family.</text>
</comment>
<dbReference type="PANTHER" id="PTHR11985">
    <property type="entry name" value="GLYCEROL-3-PHOSPHATE DEHYDROGENASE"/>
    <property type="match status" value="1"/>
</dbReference>
<keyword evidence="5 7" id="KW-0560">Oxidoreductase</keyword>
<comment type="cofactor">
    <cofactor evidence="1">
        <name>FAD</name>
        <dbReference type="ChEBI" id="CHEBI:57692"/>
    </cofactor>
</comment>
<evidence type="ECO:0000313" key="7">
    <source>
        <dbReference type="EMBL" id="MFD0981105.1"/>
    </source>
</evidence>
<dbReference type="Pfam" id="PF01266">
    <property type="entry name" value="DAO"/>
    <property type="match status" value="1"/>
</dbReference>
<dbReference type="SUPFAM" id="SSF51905">
    <property type="entry name" value="FAD/NAD(P)-binding domain"/>
    <property type="match status" value="1"/>
</dbReference>
<evidence type="ECO:0000256" key="5">
    <source>
        <dbReference type="ARBA" id="ARBA00023002"/>
    </source>
</evidence>
<dbReference type="PRINTS" id="PR01001">
    <property type="entry name" value="FADG3PDH"/>
</dbReference>
<dbReference type="InterPro" id="IPR041854">
    <property type="entry name" value="BFD-like_2Fe2S-bd_dom_sf"/>
</dbReference>
<dbReference type="PANTHER" id="PTHR11985:SF15">
    <property type="entry name" value="GLYCEROL-3-PHOSPHATE DEHYDROGENASE, MITOCHONDRIAL"/>
    <property type="match status" value="1"/>
</dbReference>
<organism evidence="7 8">
    <name type="scientific">Tropicimonas aquimaris</name>
    <dbReference type="NCBI Taxonomy" id="914152"/>
    <lineage>
        <taxon>Bacteria</taxon>
        <taxon>Pseudomonadati</taxon>
        <taxon>Pseudomonadota</taxon>
        <taxon>Alphaproteobacteria</taxon>
        <taxon>Rhodobacterales</taxon>
        <taxon>Roseobacteraceae</taxon>
        <taxon>Tropicimonas</taxon>
    </lineage>
</organism>
<dbReference type="RefSeq" id="WP_386075892.1">
    <property type="nucleotide sequence ID" value="NZ_JBHTJT010000032.1"/>
</dbReference>
<evidence type="ECO:0000259" key="6">
    <source>
        <dbReference type="Pfam" id="PF01266"/>
    </source>
</evidence>
<reference evidence="8" key="1">
    <citation type="journal article" date="2019" name="Int. J. Syst. Evol. Microbiol.">
        <title>The Global Catalogue of Microorganisms (GCM) 10K type strain sequencing project: providing services to taxonomists for standard genome sequencing and annotation.</title>
        <authorList>
            <consortium name="The Broad Institute Genomics Platform"/>
            <consortium name="The Broad Institute Genome Sequencing Center for Infectious Disease"/>
            <person name="Wu L."/>
            <person name="Ma J."/>
        </authorList>
    </citation>
    <scope>NUCLEOTIDE SEQUENCE [LARGE SCALE GENOMIC DNA]</scope>
    <source>
        <strain evidence="8">CCUG 60524</strain>
    </source>
</reference>
<comment type="caution">
    <text evidence="7">The sequence shown here is derived from an EMBL/GenBank/DDBJ whole genome shotgun (WGS) entry which is preliminary data.</text>
</comment>
<keyword evidence="3" id="KW-0285">Flavoprotein</keyword>
<keyword evidence="4" id="KW-0274">FAD</keyword>
<keyword evidence="8" id="KW-1185">Reference proteome</keyword>
<dbReference type="GO" id="GO:0004368">
    <property type="term" value="F:glycerol-3-phosphate dehydrogenase (quinone) activity"/>
    <property type="evidence" value="ECO:0007669"/>
    <property type="project" value="UniProtKB-EC"/>
</dbReference>
<evidence type="ECO:0000256" key="2">
    <source>
        <dbReference type="ARBA" id="ARBA00007330"/>
    </source>
</evidence>
<gene>
    <name evidence="7" type="primary">glpA</name>
    <name evidence="7" type="ORF">ACFQ2S_15800</name>
</gene>
<feature type="domain" description="FAD dependent oxidoreductase" evidence="6">
    <location>
        <begin position="12"/>
        <end position="348"/>
    </location>
</feature>
<name>A0ABW3ISM3_9RHOB</name>
<protein>
    <submittedName>
        <fullName evidence="7">Anaerobic glycerol-3-phosphate dehydrogenase subunit A</fullName>
        <ecNumber evidence="7">1.1.5.3</ecNumber>
    </submittedName>
</protein>
<dbReference type="InterPro" id="IPR000447">
    <property type="entry name" value="G3P_DH_FAD-dep"/>
</dbReference>
<dbReference type="Proteomes" id="UP001597108">
    <property type="component" value="Unassembled WGS sequence"/>
</dbReference>
<proteinExistence type="inferred from homology"/>
<evidence type="ECO:0000256" key="3">
    <source>
        <dbReference type="ARBA" id="ARBA00022630"/>
    </source>
</evidence>
<dbReference type="EC" id="1.1.5.3" evidence="7"/>
<accession>A0ABW3ISM3</accession>
<evidence type="ECO:0000256" key="1">
    <source>
        <dbReference type="ARBA" id="ARBA00001974"/>
    </source>
</evidence>
<sequence length="534" mass="57160">MNAMSKRVHEADVLVIGGGATGSGIMRDLALRGITCLLIDRKDLNAGASGGNHGLLHSGGRYAAADAETAAECMREGEILKRLAPECIDDCGGLFVAVEGDDVDFAARFPEHCRVAGIPCEPLTAAEAREREPALPQGIIAAYAVPDATIDPFRVVLENVGHAERQNDSSYLPHTEVEAFEIVDGKVISAQCRDRRSGDPIEIRARQFINASGAWAEKVARLAGCNDVSLLYSKGTLLISNTRVTNGVVNRLRLPDDGDILVPGGTVSLLGTSSVTVEDPDGIAPTIPEVDRILAEGAAMLPVLNETRFVRAFSGVRPLLKSAGSEADGRKANRGFALFDHEDQGLTNFATVAGGKFTTFRLMAEKAGDLVAQRLGNAESCKTNVEPLPSGDALRWTQPGAAARDWYKRSDPTDMILCECEMVARSAVDTIMQDAPGAEDHMSLKAIALRSRIGKGACQGAFCSMRVTSYLYDRGVYDSPDGLRLMREFVQERYKGVRPVLWGAQMPQAELAEILHCGLAGMDLTADEDGGTSK</sequence>
<dbReference type="EMBL" id="JBHTJT010000032">
    <property type="protein sequence ID" value="MFD0981105.1"/>
    <property type="molecule type" value="Genomic_DNA"/>
</dbReference>
<dbReference type="Gene3D" id="3.50.50.60">
    <property type="entry name" value="FAD/NAD(P)-binding domain"/>
    <property type="match status" value="3"/>
</dbReference>
<evidence type="ECO:0000256" key="4">
    <source>
        <dbReference type="ARBA" id="ARBA00022827"/>
    </source>
</evidence>
<dbReference type="Gene3D" id="1.10.10.1100">
    <property type="entry name" value="BFD-like [2Fe-2S]-binding domain"/>
    <property type="match status" value="1"/>
</dbReference>
<dbReference type="InterPro" id="IPR036188">
    <property type="entry name" value="FAD/NAD-bd_sf"/>
</dbReference>
<dbReference type="InterPro" id="IPR006076">
    <property type="entry name" value="FAD-dep_OxRdtase"/>
</dbReference>